<feature type="compositionally biased region" description="Basic and acidic residues" evidence="1">
    <location>
        <begin position="184"/>
        <end position="194"/>
    </location>
</feature>
<feature type="region of interest" description="Disordered" evidence="1">
    <location>
        <begin position="31"/>
        <end position="110"/>
    </location>
</feature>
<sequence>ITWSSSKILFSSDYCQTNCLPKHTVDIVFKPVDTSSDDSQPTTSSSDSEYDDAQETIPQPKIISPPKTIATSENTIKNLENTTKSDIRPRSTLPRPIYRSRQFFPNKTIENQTVTQYTKKEGDTKNGREIFEKTKIGDTNQEDGARLHKILLDKNIDEKTKTSQNMPNNIIRPQMEENFSSQPESEHVQNDHVEPVNNFPNKENSKPFLPDISDTPRDPIVIDMDDHPDQLPKIPNAYSSYCDVFSKIEAEMLPKHRDYDLYTSPASP</sequence>
<evidence type="ECO:0000313" key="3">
    <source>
        <dbReference type="Proteomes" id="UP000245699"/>
    </source>
</evidence>
<reference evidence="2 3" key="1">
    <citation type="journal article" date="2018" name="MBio">
        <title>Comparative Genomics Reveals the Core Gene Toolbox for the Fungus-Insect Symbiosis.</title>
        <authorList>
            <person name="Wang Y."/>
            <person name="Stata M."/>
            <person name="Wang W."/>
            <person name="Stajich J.E."/>
            <person name="White M.M."/>
            <person name="Moncalvo J.M."/>
        </authorList>
    </citation>
    <scope>NUCLEOTIDE SEQUENCE [LARGE SCALE GENOMIC DNA]</scope>
    <source>
        <strain evidence="2 3">AUS-77-4</strain>
    </source>
</reference>
<comment type="caution">
    <text evidence="2">The sequence shown here is derived from an EMBL/GenBank/DDBJ whole genome shotgun (WGS) entry which is preliminary data.</text>
</comment>
<evidence type="ECO:0000256" key="1">
    <source>
        <dbReference type="SAM" id="MobiDB-lite"/>
    </source>
</evidence>
<keyword evidence="3" id="KW-1185">Reference proteome</keyword>
<proteinExistence type="predicted"/>
<feature type="region of interest" description="Disordered" evidence="1">
    <location>
        <begin position="118"/>
        <end position="137"/>
    </location>
</feature>
<gene>
    <name evidence="2" type="ORF">BB559_005165</name>
</gene>
<name>A0A2T9YAA9_9FUNG</name>
<dbReference type="AlphaFoldDB" id="A0A2T9YAA9"/>
<feature type="non-terminal residue" evidence="2">
    <location>
        <position position="1"/>
    </location>
</feature>
<dbReference type="EMBL" id="MBFT01000561">
    <property type="protein sequence ID" value="PVU89270.1"/>
    <property type="molecule type" value="Genomic_DNA"/>
</dbReference>
<feature type="region of interest" description="Disordered" evidence="1">
    <location>
        <begin position="181"/>
        <end position="216"/>
    </location>
</feature>
<protein>
    <submittedName>
        <fullName evidence="2">Uncharacterized protein</fullName>
    </submittedName>
</protein>
<feature type="compositionally biased region" description="Basic and acidic residues" evidence="1">
    <location>
        <begin position="118"/>
        <end position="136"/>
    </location>
</feature>
<evidence type="ECO:0000313" key="2">
    <source>
        <dbReference type="EMBL" id="PVU89270.1"/>
    </source>
</evidence>
<accession>A0A2T9YAA9</accession>
<dbReference type="Proteomes" id="UP000245699">
    <property type="component" value="Unassembled WGS sequence"/>
</dbReference>
<feature type="compositionally biased region" description="Polar residues" evidence="1">
    <location>
        <begin position="69"/>
        <end position="82"/>
    </location>
</feature>
<organism evidence="2 3">
    <name type="scientific">Furculomyces boomerangus</name>
    <dbReference type="NCBI Taxonomy" id="61424"/>
    <lineage>
        <taxon>Eukaryota</taxon>
        <taxon>Fungi</taxon>
        <taxon>Fungi incertae sedis</taxon>
        <taxon>Zoopagomycota</taxon>
        <taxon>Kickxellomycotina</taxon>
        <taxon>Harpellomycetes</taxon>
        <taxon>Harpellales</taxon>
        <taxon>Harpellaceae</taxon>
        <taxon>Furculomyces</taxon>
    </lineage>
</organism>
<feature type="compositionally biased region" description="Low complexity" evidence="1">
    <location>
        <begin position="33"/>
        <end position="47"/>
    </location>
</feature>